<dbReference type="SMART" id="SM00235">
    <property type="entry name" value="ZnMc"/>
    <property type="match status" value="1"/>
</dbReference>
<feature type="domain" description="Peptidase M12A" evidence="9">
    <location>
        <begin position="179"/>
        <end position="385"/>
    </location>
</feature>
<feature type="region of interest" description="Disordered" evidence="8">
    <location>
        <begin position="26"/>
        <end position="52"/>
    </location>
</feature>
<evidence type="ECO:0000256" key="1">
    <source>
        <dbReference type="ARBA" id="ARBA00022670"/>
    </source>
</evidence>
<feature type="binding site" evidence="6">
    <location>
        <position position="290"/>
    </location>
    <ligand>
        <name>Zn(2+)</name>
        <dbReference type="ChEBI" id="CHEBI:29105"/>
        <note>catalytic</note>
    </ligand>
</feature>
<gene>
    <name evidence="10" type="ORF">ASEP1449_LOCUS18105</name>
</gene>
<dbReference type="SUPFAM" id="SSF55486">
    <property type="entry name" value="Metalloproteases ('zincins'), catalytic domain"/>
    <property type="match status" value="1"/>
</dbReference>
<comment type="cofactor">
    <cofactor evidence="6 7">
        <name>Zn(2+)</name>
        <dbReference type="ChEBI" id="CHEBI:29105"/>
    </cofactor>
    <text evidence="6 7">Binds 1 zinc ion per subunit.</text>
</comment>
<evidence type="ECO:0000256" key="5">
    <source>
        <dbReference type="ARBA" id="ARBA00023049"/>
    </source>
</evidence>
<keyword evidence="2 6" id="KW-0479">Metal-binding</keyword>
<accession>A0A7S2UPH1</accession>
<evidence type="ECO:0000313" key="10">
    <source>
        <dbReference type="EMBL" id="CAD9826271.1"/>
    </source>
</evidence>
<dbReference type="PRINTS" id="PR00480">
    <property type="entry name" value="ASTACIN"/>
</dbReference>
<reference evidence="10" key="1">
    <citation type="submission" date="2021-01" db="EMBL/GenBank/DDBJ databases">
        <authorList>
            <person name="Corre E."/>
            <person name="Pelletier E."/>
            <person name="Niang G."/>
            <person name="Scheremetjew M."/>
            <person name="Finn R."/>
            <person name="Kale V."/>
            <person name="Holt S."/>
            <person name="Cochrane G."/>
            <person name="Meng A."/>
            <person name="Brown T."/>
            <person name="Cohen L."/>
        </authorList>
    </citation>
    <scope>NUCLEOTIDE SEQUENCE</scope>
    <source>
        <strain evidence="10">CCMP2084</strain>
    </source>
</reference>
<name>A0A7S2UPH1_9STRA</name>
<keyword evidence="4 6" id="KW-0862">Zinc</keyword>
<feature type="compositionally biased region" description="Basic and acidic residues" evidence="8">
    <location>
        <begin position="26"/>
        <end position="42"/>
    </location>
</feature>
<feature type="signal peptide" evidence="7">
    <location>
        <begin position="1"/>
        <end position="20"/>
    </location>
</feature>
<evidence type="ECO:0000256" key="8">
    <source>
        <dbReference type="SAM" id="MobiDB-lite"/>
    </source>
</evidence>
<feature type="binding site" evidence="6">
    <location>
        <position position="286"/>
    </location>
    <ligand>
        <name>Zn(2+)</name>
        <dbReference type="ChEBI" id="CHEBI:29105"/>
        <note>catalytic</note>
    </ligand>
</feature>
<dbReference type="GO" id="GO:0008270">
    <property type="term" value="F:zinc ion binding"/>
    <property type="evidence" value="ECO:0007669"/>
    <property type="project" value="UniProtKB-UniRule"/>
</dbReference>
<organism evidence="10">
    <name type="scientific">Attheya septentrionalis</name>
    <dbReference type="NCBI Taxonomy" id="420275"/>
    <lineage>
        <taxon>Eukaryota</taxon>
        <taxon>Sar</taxon>
        <taxon>Stramenopiles</taxon>
        <taxon>Ochrophyta</taxon>
        <taxon>Bacillariophyta</taxon>
        <taxon>Coscinodiscophyceae</taxon>
        <taxon>Chaetocerotophycidae</taxon>
        <taxon>Chaetocerotales</taxon>
        <taxon>Attheyaceae</taxon>
        <taxon>Attheya</taxon>
    </lineage>
</organism>
<dbReference type="Pfam" id="PF01400">
    <property type="entry name" value="Astacin"/>
    <property type="match status" value="1"/>
</dbReference>
<dbReference type="PANTHER" id="PTHR10127:SF780">
    <property type="entry name" value="METALLOENDOPEPTIDASE"/>
    <property type="match status" value="1"/>
</dbReference>
<evidence type="ECO:0000256" key="3">
    <source>
        <dbReference type="ARBA" id="ARBA00022801"/>
    </source>
</evidence>
<keyword evidence="1 6" id="KW-0645">Protease</keyword>
<dbReference type="InterPro" id="IPR001506">
    <property type="entry name" value="Peptidase_M12A"/>
</dbReference>
<comment type="caution">
    <text evidence="6">Lacks conserved residue(s) required for the propagation of feature annotation.</text>
</comment>
<feature type="chain" id="PRO_5031597638" description="Metalloendopeptidase" evidence="7">
    <location>
        <begin position="21"/>
        <end position="392"/>
    </location>
</feature>
<keyword evidence="7" id="KW-0732">Signal</keyword>
<dbReference type="InterPro" id="IPR024079">
    <property type="entry name" value="MetalloPept_cat_dom_sf"/>
</dbReference>
<sequence length="392" mass="44949">MRFAIVNLFLTALSLPVAHAALLHQGRDPEAEESRAQKDSKKIRGNTGGIDGQNVDQMFEKMKADEEQGKPFDMIKFKAMNQMAKKSFNIDPKKKELRDVTLKVFERNKDKSLTKQELFSEMITEIQNQELKDEIMIDVERGYSEADELAIIDPYAGEDEDAMFDESDDDNDSGRLLGVAINIDGAWPKGVIKYWVVKEDDWSGYGMWIQNILPAMNIVEMETNLIFELQGYIWTFDEDKKNDGALYVGKNVPGKFTQAQSGVPAANSNSRLQIHPDFSTSGIIQHELLHVAGFAHQMKAAYRDNYITVNYDNIQPTAFRQFDKLVGPHGHEWNYDYGSIMHYGEFAFTKNFQKTMDCRGNLCGQRDGLSKWDVWELLYFYRGYTFKVNTDL</sequence>
<evidence type="ECO:0000256" key="6">
    <source>
        <dbReference type="PROSITE-ProRule" id="PRU01211"/>
    </source>
</evidence>
<dbReference type="EMBL" id="HBHQ01026738">
    <property type="protein sequence ID" value="CAD9826271.1"/>
    <property type="molecule type" value="Transcribed_RNA"/>
</dbReference>
<dbReference type="PROSITE" id="PS51864">
    <property type="entry name" value="ASTACIN"/>
    <property type="match status" value="1"/>
</dbReference>
<dbReference type="EC" id="3.4.24.-" evidence="7"/>
<evidence type="ECO:0000259" key="9">
    <source>
        <dbReference type="PROSITE" id="PS51864"/>
    </source>
</evidence>
<feature type="binding site" evidence="6">
    <location>
        <position position="296"/>
    </location>
    <ligand>
        <name>Zn(2+)</name>
        <dbReference type="ChEBI" id="CHEBI:29105"/>
        <note>catalytic</note>
    </ligand>
</feature>
<keyword evidence="5 6" id="KW-0482">Metalloprotease</keyword>
<evidence type="ECO:0000256" key="4">
    <source>
        <dbReference type="ARBA" id="ARBA00022833"/>
    </source>
</evidence>
<evidence type="ECO:0000256" key="2">
    <source>
        <dbReference type="ARBA" id="ARBA00022723"/>
    </source>
</evidence>
<dbReference type="InterPro" id="IPR006026">
    <property type="entry name" value="Peptidase_Metallo"/>
</dbReference>
<protein>
    <recommendedName>
        <fullName evidence="7">Metalloendopeptidase</fullName>
        <ecNumber evidence="7">3.4.24.-</ecNumber>
    </recommendedName>
</protein>
<dbReference type="GO" id="GO:0006508">
    <property type="term" value="P:proteolysis"/>
    <property type="evidence" value="ECO:0007669"/>
    <property type="project" value="UniProtKB-KW"/>
</dbReference>
<proteinExistence type="predicted"/>
<dbReference type="AlphaFoldDB" id="A0A7S2UPH1"/>
<keyword evidence="3 6" id="KW-0378">Hydrolase</keyword>
<dbReference type="Gene3D" id="3.40.390.10">
    <property type="entry name" value="Collagenase (Catalytic Domain)"/>
    <property type="match status" value="1"/>
</dbReference>
<dbReference type="GO" id="GO:0004222">
    <property type="term" value="F:metalloendopeptidase activity"/>
    <property type="evidence" value="ECO:0007669"/>
    <property type="project" value="UniProtKB-UniRule"/>
</dbReference>
<evidence type="ECO:0000256" key="7">
    <source>
        <dbReference type="RuleBase" id="RU361183"/>
    </source>
</evidence>
<dbReference type="PANTHER" id="PTHR10127">
    <property type="entry name" value="DISCOIDIN, CUB, EGF, LAMININ , AND ZINC METALLOPROTEASE DOMAIN CONTAINING"/>
    <property type="match status" value="1"/>
</dbReference>
<feature type="active site" evidence="6">
    <location>
        <position position="287"/>
    </location>
</feature>